<organism evidence="2 3">
    <name type="scientific">Pholiota conissans</name>
    <dbReference type="NCBI Taxonomy" id="109636"/>
    <lineage>
        <taxon>Eukaryota</taxon>
        <taxon>Fungi</taxon>
        <taxon>Dikarya</taxon>
        <taxon>Basidiomycota</taxon>
        <taxon>Agaricomycotina</taxon>
        <taxon>Agaricomycetes</taxon>
        <taxon>Agaricomycetidae</taxon>
        <taxon>Agaricales</taxon>
        <taxon>Agaricineae</taxon>
        <taxon>Strophariaceae</taxon>
        <taxon>Pholiota</taxon>
    </lineage>
</organism>
<protein>
    <recommendedName>
        <fullName evidence="4">Zinc finger PHD-type domain-containing protein</fullName>
    </recommendedName>
</protein>
<gene>
    <name evidence="2" type="ORF">BDN70DRAFT_937308</name>
</gene>
<feature type="region of interest" description="Disordered" evidence="1">
    <location>
        <begin position="968"/>
        <end position="1000"/>
    </location>
</feature>
<dbReference type="Gene3D" id="3.30.40.10">
    <property type="entry name" value="Zinc/RING finger domain, C3HC4 (zinc finger)"/>
    <property type="match status" value="1"/>
</dbReference>
<evidence type="ECO:0000256" key="1">
    <source>
        <dbReference type="SAM" id="MobiDB-lite"/>
    </source>
</evidence>
<name>A0A9P5YRW8_9AGAR</name>
<proteinExistence type="predicted"/>
<dbReference type="OrthoDB" id="3173036at2759"/>
<evidence type="ECO:0008006" key="4">
    <source>
        <dbReference type="Google" id="ProtNLM"/>
    </source>
</evidence>
<reference evidence="2" key="1">
    <citation type="submission" date="2020-11" db="EMBL/GenBank/DDBJ databases">
        <authorList>
            <consortium name="DOE Joint Genome Institute"/>
            <person name="Ahrendt S."/>
            <person name="Riley R."/>
            <person name="Andreopoulos W."/>
            <person name="Labutti K."/>
            <person name="Pangilinan J."/>
            <person name="Ruiz-Duenas F.J."/>
            <person name="Barrasa J.M."/>
            <person name="Sanchez-Garcia M."/>
            <person name="Camarero S."/>
            <person name="Miyauchi S."/>
            <person name="Serrano A."/>
            <person name="Linde D."/>
            <person name="Babiker R."/>
            <person name="Drula E."/>
            <person name="Ayuso-Fernandez I."/>
            <person name="Pacheco R."/>
            <person name="Padilla G."/>
            <person name="Ferreira P."/>
            <person name="Barriuso J."/>
            <person name="Kellner H."/>
            <person name="Castanera R."/>
            <person name="Alfaro M."/>
            <person name="Ramirez L."/>
            <person name="Pisabarro A.G."/>
            <person name="Kuo A."/>
            <person name="Tritt A."/>
            <person name="Lipzen A."/>
            <person name="He G."/>
            <person name="Yan M."/>
            <person name="Ng V."/>
            <person name="Cullen D."/>
            <person name="Martin F."/>
            <person name="Rosso M.-N."/>
            <person name="Henrissat B."/>
            <person name="Hibbett D."/>
            <person name="Martinez A.T."/>
            <person name="Grigoriev I.V."/>
        </authorList>
    </citation>
    <scope>NUCLEOTIDE SEQUENCE</scope>
    <source>
        <strain evidence="2">CIRM-BRFM 674</strain>
    </source>
</reference>
<accession>A0A9P5YRW8</accession>
<evidence type="ECO:0000313" key="2">
    <source>
        <dbReference type="EMBL" id="KAF9473610.1"/>
    </source>
</evidence>
<sequence length="1629" mass="180019">MAKKKKNPKQPGFEVDSTQYCESCKLDVLVGFGGEKNWEIHASSAAHQRAIREAEVIPKKNLFSFFGKVKIAVTPTITPTTVAAAPLLLPPTPSSLTAGVSLFTQTTSASSIISCPATHHNHTLLQDLLHTIQSLPTSIPVGLPSDDLGALFYSPKDLLQDGEDAWEDVINPTLDRLLGFGIDSTALQALIRRGDFGMDGVYRYFKTCICELSIDAGLLEGKIGRLIEAMVVLGSTRQASTSDTSKVISQRTDNSCIIIDSPTPSPPRQSSSTSPYLRLATAEVDSPCPGYQLIFPDNKSPFESYPFLLHTKCTLPWTLVIDSERLTLYSTRCTHIASVSIKGKETKPQPCSFCKQLELDQTIMGIRAIGIRNQHIQTWKRLAMAIGNSDIPRLRALTYARVLACILSWRRSTKQRRDNTAQKATLKQILSAVFLIYKLGGHSAAIIAQRALGAPSIDATKRHVSTAPLQPSPGFPTLNQLMANLRQCYLIANEVALGMSIQLDELKVQERLRWEPRTNHILGLCREHCKPYALEFRSITQAEAIAEALHQKRVHLATEATVIGASILDEEPSKYVTKPFAMSGSCKRESLEDQEKLISLSVAAVKDMENSLKTKLYCVCSDGDLVPGDSIYTTLSSLPLFNLKCGDDFLTADFDWKHVLKRFRNTAIRQKGFSLHGRAFSTSVLREHLKSLPMTDLTIDALLSPNDKQDVVLMIKLLYSISQLSSAPPTASPLTRSTREMLRLLGHLYGNLLSAYMDVSLSLHEQLVKLSTAAHLILALYNLDKGNFIPVQSYFDVMCMIKNVYFCVAKAQRDDPEGRFYIILLGTDGLEKVFGKVRSMIGNDTNADVLQLANRIDGAVKCVNILERHPEWGGDARRLKVKPLNKEELEITSKYDHLNPATFTGDLSVGSVVLLGSWNDGRRLAEEDLRSFGIAPPFEQMEVKGGYDMLCPFGNGNMVLVGDTLESGERNETAEERDEPITPTSTNPLLTTDPVDNDALNPDLDDLANMADASANSTSGPPPAYVQVDSNNPSSKSIHKSSILRLYSSPLTINESRDRLKRVRGYSRYNEVKSDTTEAIAPGSDSEDTLDVQDPAFVLVHCDKSIFLAVLQILGIRRDGKDVSSIPSRLLTEPSIRLQGQIMKLSPILLKLNDPRIGNPDVADWEWNGNFESCGRASRGRNKGEDTYVFKTSELRAVAAVMHERLSKENLPKVAVSGSFPYRTENGDACFVCERDEAHGDLRHVETLSSTCSQCPNIKIDAFTGQDLLKHMGAHILNDPNLRGADNPCGLCLNTGQRCKIFLSQRAGTISIDQVKSHCPNLRSLSIKKAEEFSERQPCTNHPLLCPLCPRGSMAIWKYNLTSHISLHHPSSNVALYEAVWCLHADEPRLMEAEWDKLKRLRLRPTIGNPLSATRLKLSEGHSSRLALRTLAAKGVDPAQSIDNSRDLEALPSPRYDHTLYSTPLDAVVPDPWEPPSRIASPELEAAISDFEQSNHIDEISEAVKEDGIDAQWEATGEGTQDTEVEDMPLDNFAAAPGNSGLRHRQKRKYNIDNYAHFEDDQAICQDNGCGRAVADNELLLCKGPGCGGRYHLTCRGLSRLPTKDWYCDNDCKANATGSSGRKRRRRKA</sequence>
<keyword evidence="3" id="KW-1185">Reference proteome</keyword>
<comment type="caution">
    <text evidence="2">The sequence shown here is derived from an EMBL/GenBank/DDBJ whole genome shotgun (WGS) entry which is preliminary data.</text>
</comment>
<evidence type="ECO:0000313" key="3">
    <source>
        <dbReference type="Proteomes" id="UP000807469"/>
    </source>
</evidence>
<dbReference type="EMBL" id="MU155429">
    <property type="protein sequence ID" value="KAF9473610.1"/>
    <property type="molecule type" value="Genomic_DNA"/>
</dbReference>
<dbReference type="Proteomes" id="UP000807469">
    <property type="component" value="Unassembled WGS sequence"/>
</dbReference>
<dbReference type="InterPro" id="IPR011011">
    <property type="entry name" value="Znf_FYVE_PHD"/>
</dbReference>
<dbReference type="SUPFAM" id="SSF57903">
    <property type="entry name" value="FYVE/PHD zinc finger"/>
    <property type="match status" value="1"/>
</dbReference>
<dbReference type="InterPro" id="IPR013083">
    <property type="entry name" value="Znf_RING/FYVE/PHD"/>
</dbReference>